<reference evidence="4" key="2">
    <citation type="journal article" date="2013" name="Biotechnol. Biofuels">
        <title>Mining for hemicellulases in the fungus-growing termite Pseudacanthotermes militaris using functional metagenomics.</title>
        <authorList>
            <person name="Bastien G."/>
            <person name="Arnal G."/>
            <person name="Bozonnet S."/>
            <person name="Laguerre S."/>
            <person name="Ferreira F."/>
            <person name="Faure R."/>
            <person name="Henrissat B."/>
            <person name="Lefevre F."/>
            <person name="Robe P."/>
            <person name="Bouchez O."/>
            <person name="Noirot C."/>
            <person name="Dumon C."/>
            <person name="O'Donohue M."/>
        </authorList>
    </citation>
    <scope>NUCLEOTIDE SEQUENCE</scope>
</reference>
<accession>S0DG40</accession>
<dbReference type="FunFam" id="3.40.50.720:FF:000077">
    <property type="entry name" value="L-threonine 3-dehydrogenase, mitochondrial"/>
    <property type="match status" value="1"/>
</dbReference>
<sequence length="320" mass="35532">MKKILVTGALGQIGSELSVAFNRRYGAENVVVSDVNNDVHGLLPENAFEKLDVTDAHALERVVKRHKIDTIVHLAAILSARGEQNPDLAWKINIDGLLNVIRVAMAQGLDRLMVPSSIAVFGPTSVLYNAPQETILKPNTMYGVTKVIGEMLADYYYKKSGLDMRGIRYPGIISYKTMPGGGTTDYAIEIFYEALKSGSYTCFLSSDACLPMMYMPDCLRATVELLEADPAPLNVHGGYNVGAMSFTPEVLAAEIRKFIPSFKIDYKPDYRREIARYWPASVDDSAARAQWGWKPEWDIESMTRDMLTNVAAKLGMDFNI</sequence>
<comment type="similarity">
    <text evidence="1">Belongs to the NAD(P)-dependent epimerase/dehydratase family.</text>
</comment>
<organism evidence="4">
    <name type="scientific">termite gut metagenome</name>
    <dbReference type="NCBI Taxonomy" id="433724"/>
    <lineage>
        <taxon>unclassified sequences</taxon>
        <taxon>metagenomes</taxon>
        <taxon>organismal metagenomes</taxon>
    </lineage>
</organism>
<feature type="domain" description="NAD-dependent epimerase/dehydratase" evidence="2">
    <location>
        <begin position="4"/>
        <end position="229"/>
    </location>
</feature>
<name>S0DG40_9ZZZZ</name>
<dbReference type="Gene3D" id="3.40.50.720">
    <property type="entry name" value="NAD(P)-binding Rossmann-like Domain"/>
    <property type="match status" value="1"/>
</dbReference>
<evidence type="ECO:0000256" key="1">
    <source>
        <dbReference type="ARBA" id="ARBA00007637"/>
    </source>
</evidence>
<dbReference type="InterPro" id="IPR001509">
    <property type="entry name" value="Epimerase_deHydtase"/>
</dbReference>
<dbReference type="SUPFAM" id="SSF51735">
    <property type="entry name" value="NAD(P)-binding Rossmann-fold domains"/>
    <property type="match status" value="1"/>
</dbReference>
<proteinExistence type="inferred from homology"/>
<dbReference type="EMBL" id="HF548333">
    <property type="protein sequence ID" value="CCO21885.1"/>
    <property type="molecule type" value="Genomic_DNA"/>
</dbReference>
<protein>
    <submittedName>
        <fullName evidence="4">Putative NAD-dependent epimerase/dehydratase</fullName>
    </submittedName>
</protein>
<reference evidence="4" key="1">
    <citation type="submission" date="2012-10" db="EMBL/GenBank/DDBJ databases">
        <authorList>
            <person name="Sandrine L."/>
        </authorList>
    </citation>
    <scope>NUCLEOTIDE SEQUENCE</scope>
</reference>
<gene>
    <name evidence="4" type="ORF">BN138_1073</name>
    <name evidence="3" type="ORF">BN138_133</name>
</gene>
<evidence type="ECO:0000313" key="3">
    <source>
        <dbReference type="EMBL" id="CCO20945.1"/>
    </source>
</evidence>
<evidence type="ECO:0000313" key="4">
    <source>
        <dbReference type="EMBL" id="CCO21885.1"/>
    </source>
</evidence>
<dbReference type="PANTHER" id="PTHR42687">
    <property type="entry name" value="L-THREONINE 3-DEHYDROGENASE"/>
    <property type="match status" value="1"/>
</dbReference>
<dbReference type="PANTHER" id="PTHR42687:SF1">
    <property type="entry name" value="L-THREONINE 3-DEHYDROGENASE, MITOCHONDRIAL"/>
    <property type="match status" value="1"/>
</dbReference>
<dbReference type="EMBL" id="HF548276">
    <property type="protein sequence ID" value="CCO20945.1"/>
    <property type="molecule type" value="Genomic_DNA"/>
</dbReference>
<dbReference type="AlphaFoldDB" id="S0DG40"/>
<dbReference type="InterPro" id="IPR051225">
    <property type="entry name" value="NAD(P)_epim/dehydratase"/>
</dbReference>
<dbReference type="InterPro" id="IPR036291">
    <property type="entry name" value="NAD(P)-bd_dom_sf"/>
</dbReference>
<dbReference type="GO" id="GO:0008743">
    <property type="term" value="F:L-threonine 3-dehydrogenase activity"/>
    <property type="evidence" value="ECO:0007669"/>
    <property type="project" value="TreeGrafter"/>
</dbReference>
<evidence type="ECO:0000259" key="2">
    <source>
        <dbReference type="Pfam" id="PF01370"/>
    </source>
</evidence>
<dbReference type="Pfam" id="PF01370">
    <property type="entry name" value="Epimerase"/>
    <property type="match status" value="1"/>
</dbReference>
<dbReference type="GO" id="GO:0006567">
    <property type="term" value="P:L-threonine catabolic process"/>
    <property type="evidence" value="ECO:0007669"/>
    <property type="project" value="TreeGrafter"/>
</dbReference>